<gene>
    <name evidence="2" type="ORF">Q765_00655</name>
</gene>
<evidence type="ECO:0000313" key="2">
    <source>
        <dbReference type="EMBL" id="KGO88453.1"/>
    </source>
</evidence>
<feature type="chain" id="PRO_5001992066" description="Aspartyl protease" evidence="1">
    <location>
        <begin position="21"/>
        <end position="315"/>
    </location>
</feature>
<protein>
    <recommendedName>
        <fullName evidence="4">Aspartyl protease</fullName>
    </recommendedName>
</protein>
<evidence type="ECO:0008006" key="4">
    <source>
        <dbReference type="Google" id="ProtNLM"/>
    </source>
</evidence>
<reference evidence="2 3" key="1">
    <citation type="submission" date="2013-09" db="EMBL/GenBank/DDBJ databases">
        <authorList>
            <person name="Zeng Z."/>
            <person name="Chen C."/>
        </authorList>
    </citation>
    <scope>NUCLEOTIDE SEQUENCE [LARGE SCALE GENOMIC DNA]</scope>
    <source>
        <strain evidence="2 3">WB 3.3-2</strain>
    </source>
</reference>
<name>A0A0A2MAF9_9FLAO</name>
<dbReference type="AlphaFoldDB" id="A0A0A2MAF9"/>
<accession>A0A0A2MAF9</accession>
<keyword evidence="3" id="KW-1185">Reference proteome</keyword>
<organism evidence="2 3">
    <name type="scientific">Flavobacterium rivuli WB 3.3-2 = DSM 21788</name>
    <dbReference type="NCBI Taxonomy" id="1121895"/>
    <lineage>
        <taxon>Bacteria</taxon>
        <taxon>Pseudomonadati</taxon>
        <taxon>Bacteroidota</taxon>
        <taxon>Flavobacteriia</taxon>
        <taxon>Flavobacteriales</taxon>
        <taxon>Flavobacteriaceae</taxon>
        <taxon>Flavobacterium</taxon>
    </lineage>
</organism>
<keyword evidence="1" id="KW-0732">Signal</keyword>
<dbReference type="Gene3D" id="2.40.70.10">
    <property type="entry name" value="Acid Proteases"/>
    <property type="match status" value="1"/>
</dbReference>
<proteinExistence type="predicted"/>
<dbReference type="EMBL" id="JRLX01000001">
    <property type="protein sequence ID" value="KGO88453.1"/>
    <property type="molecule type" value="Genomic_DNA"/>
</dbReference>
<evidence type="ECO:0000313" key="3">
    <source>
        <dbReference type="Proteomes" id="UP000030152"/>
    </source>
</evidence>
<comment type="caution">
    <text evidence="2">The sequence shown here is derived from an EMBL/GenBank/DDBJ whole genome shotgun (WGS) entry which is preliminary data.</text>
</comment>
<feature type="signal peptide" evidence="1">
    <location>
        <begin position="1"/>
        <end position="20"/>
    </location>
</feature>
<dbReference type="InterPro" id="IPR021109">
    <property type="entry name" value="Peptidase_aspartic_dom_sf"/>
</dbReference>
<sequence length="315" mass="36173">MKIVNFLFFIFLTTSFSGYAQKTNAVNTVQKNGTYLKGDVVKIPVAIILDWAFIKGEINGVKGRWMFDTGKSEAVTLHSKKVYGIESKITGSGFVGSGQKFEVLEYPVIGQIKIGDNIYDSLKNVMGNNYDFLEQITPEVLGQVGFNFFKGYDMKMDYLRSELTFYKQKEDAENWKDIKKHKNYITSLPYFTRKLDNHPMIKIQHKGIDLLVSFDSGGGKGSVTMEDAHFEKLKNEGDIEDFYDEPGTLYNWHTIKIDELLTIDLYGIDREYDSPAHKSLQITEKNTLTLAYSFFSQYITIWDTKNKVIHVLEKK</sequence>
<dbReference type="STRING" id="1121895.GCA_000378485_00340"/>
<dbReference type="Proteomes" id="UP000030152">
    <property type="component" value="Unassembled WGS sequence"/>
</dbReference>
<evidence type="ECO:0000256" key="1">
    <source>
        <dbReference type="SAM" id="SignalP"/>
    </source>
</evidence>